<evidence type="ECO:0000313" key="2">
    <source>
        <dbReference type="Proteomes" id="UP001160148"/>
    </source>
</evidence>
<accession>A0AAV0WJR0</accession>
<organism evidence="1 2">
    <name type="scientific">Macrosiphum euphorbiae</name>
    <name type="common">potato aphid</name>
    <dbReference type="NCBI Taxonomy" id="13131"/>
    <lineage>
        <taxon>Eukaryota</taxon>
        <taxon>Metazoa</taxon>
        <taxon>Ecdysozoa</taxon>
        <taxon>Arthropoda</taxon>
        <taxon>Hexapoda</taxon>
        <taxon>Insecta</taxon>
        <taxon>Pterygota</taxon>
        <taxon>Neoptera</taxon>
        <taxon>Paraneoptera</taxon>
        <taxon>Hemiptera</taxon>
        <taxon>Sternorrhyncha</taxon>
        <taxon>Aphidomorpha</taxon>
        <taxon>Aphidoidea</taxon>
        <taxon>Aphididae</taxon>
        <taxon>Macrosiphini</taxon>
        <taxon>Macrosiphum</taxon>
    </lineage>
</organism>
<dbReference type="PANTHER" id="PTHR45749">
    <property type="match status" value="1"/>
</dbReference>
<dbReference type="EMBL" id="CARXXK010000002">
    <property type="protein sequence ID" value="CAI6356099.1"/>
    <property type="molecule type" value="Genomic_DNA"/>
</dbReference>
<dbReference type="PANTHER" id="PTHR45749:SF23">
    <property type="entry name" value="ZINC FINGER MYM-TYPE PROTEIN 1-LIKE"/>
    <property type="match status" value="1"/>
</dbReference>
<name>A0AAV0WJR0_9HEMI</name>
<comment type="caution">
    <text evidence="1">The sequence shown here is derived from an EMBL/GenBank/DDBJ whole genome shotgun (WGS) entry which is preliminary data.</text>
</comment>
<dbReference type="Proteomes" id="UP001160148">
    <property type="component" value="Unassembled WGS sequence"/>
</dbReference>
<evidence type="ECO:0008006" key="3">
    <source>
        <dbReference type="Google" id="ProtNLM"/>
    </source>
</evidence>
<protein>
    <recommendedName>
        <fullName evidence="3">DUF4371 domain-containing protein</fullName>
    </recommendedName>
</protein>
<sequence>MARKVKEVIINDFKSRKYYSIDVDSTPDITHSDQLAFILHYASDKGVPTERFLEFIPKVGHKSLEIAESVIMTIDNLKLNISDCREKSYDTAKNMSGC</sequence>
<proteinExistence type="predicted"/>
<evidence type="ECO:0000313" key="1">
    <source>
        <dbReference type="EMBL" id="CAI6356099.1"/>
    </source>
</evidence>
<reference evidence="1 2" key="1">
    <citation type="submission" date="2023-01" db="EMBL/GenBank/DDBJ databases">
        <authorList>
            <person name="Whitehead M."/>
        </authorList>
    </citation>
    <scope>NUCLEOTIDE SEQUENCE [LARGE SCALE GENOMIC DNA]</scope>
</reference>
<gene>
    <name evidence="1" type="ORF">MEUPH1_LOCUS11872</name>
</gene>
<dbReference type="AlphaFoldDB" id="A0AAV0WJR0"/>
<keyword evidence="2" id="KW-1185">Reference proteome</keyword>